<organism evidence="9 10">
    <name type="scientific">Youngiibacter multivorans</name>
    <dbReference type="NCBI Taxonomy" id="937251"/>
    <lineage>
        <taxon>Bacteria</taxon>
        <taxon>Bacillati</taxon>
        <taxon>Bacillota</taxon>
        <taxon>Clostridia</taxon>
        <taxon>Eubacteriales</taxon>
        <taxon>Clostridiaceae</taxon>
        <taxon>Youngiibacter</taxon>
    </lineage>
</organism>
<dbReference type="InterPro" id="IPR035965">
    <property type="entry name" value="PAS-like_dom_sf"/>
</dbReference>
<evidence type="ECO:0000259" key="7">
    <source>
        <dbReference type="PROSITE" id="PS50045"/>
    </source>
</evidence>
<keyword evidence="6" id="KW-0175">Coiled coil</keyword>
<dbReference type="InterPro" id="IPR002078">
    <property type="entry name" value="Sigma_54_int"/>
</dbReference>
<dbReference type="PANTHER" id="PTHR32071">
    <property type="entry name" value="TRANSCRIPTIONAL REGULATORY PROTEIN"/>
    <property type="match status" value="1"/>
</dbReference>
<comment type="caution">
    <text evidence="9">The sequence shown here is derived from an EMBL/GenBank/DDBJ whole genome shotgun (WGS) entry which is preliminary data.</text>
</comment>
<evidence type="ECO:0000256" key="4">
    <source>
        <dbReference type="ARBA" id="ARBA00023125"/>
    </source>
</evidence>
<dbReference type="CDD" id="cd00009">
    <property type="entry name" value="AAA"/>
    <property type="match status" value="1"/>
</dbReference>
<dbReference type="Gene3D" id="3.40.50.300">
    <property type="entry name" value="P-loop containing nucleotide triphosphate hydrolases"/>
    <property type="match status" value="1"/>
</dbReference>
<evidence type="ECO:0000256" key="2">
    <source>
        <dbReference type="ARBA" id="ARBA00022840"/>
    </source>
</evidence>
<dbReference type="PRINTS" id="PR01590">
    <property type="entry name" value="HTHFIS"/>
</dbReference>
<dbReference type="InterPro" id="IPR025662">
    <property type="entry name" value="Sigma_54_int_dom_ATP-bd_1"/>
</dbReference>
<keyword evidence="2" id="KW-0067">ATP-binding</keyword>
<dbReference type="InterPro" id="IPR000014">
    <property type="entry name" value="PAS"/>
</dbReference>
<proteinExistence type="predicted"/>
<dbReference type="RefSeq" id="WP_209457883.1">
    <property type="nucleotide sequence ID" value="NZ_JAGGKC010000001.1"/>
</dbReference>
<dbReference type="InterPro" id="IPR003593">
    <property type="entry name" value="AAA+_ATPase"/>
</dbReference>
<dbReference type="PROSITE" id="PS00675">
    <property type="entry name" value="SIGMA54_INTERACT_1"/>
    <property type="match status" value="1"/>
</dbReference>
<dbReference type="Proteomes" id="UP001519271">
    <property type="component" value="Unassembled WGS sequence"/>
</dbReference>
<name>A0ABS4FZA0_9CLOT</name>
<dbReference type="InterPro" id="IPR025943">
    <property type="entry name" value="Sigma_54_int_dom_ATP-bd_2"/>
</dbReference>
<accession>A0ABS4FZA0</accession>
<dbReference type="InterPro" id="IPR009057">
    <property type="entry name" value="Homeodomain-like_sf"/>
</dbReference>
<evidence type="ECO:0000259" key="8">
    <source>
        <dbReference type="PROSITE" id="PS50112"/>
    </source>
</evidence>
<dbReference type="SUPFAM" id="SSF52540">
    <property type="entry name" value="P-loop containing nucleoside triphosphate hydrolases"/>
    <property type="match status" value="1"/>
</dbReference>
<dbReference type="InterPro" id="IPR002197">
    <property type="entry name" value="HTH_Fis"/>
</dbReference>
<dbReference type="Gene3D" id="3.30.450.20">
    <property type="entry name" value="PAS domain"/>
    <property type="match status" value="1"/>
</dbReference>
<evidence type="ECO:0000313" key="10">
    <source>
        <dbReference type="Proteomes" id="UP001519271"/>
    </source>
</evidence>
<gene>
    <name evidence="9" type="ORF">J2Z34_000099</name>
</gene>
<dbReference type="SUPFAM" id="SSF55785">
    <property type="entry name" value="PYP-like sensor domain (PAS domain)"/>
    <property type="match status" value="1"/>
</dbReference>
<dbReference type="PROSITE" id="PS50045">
    <property type="entry name" value="SIGMA54_INTERACT_4"/>
    <property type="match status" value="1"/>
</dbReference>
<dbReference type="Pfam" id="PF00158">
    <property type="entry name" value="Sigma54_activat"/>
    <property type="match status" value="1"/>
</dbReference>
<dbReference type="InterPro" id="IPR027417">
    <property type="entry name" value="P-loop_NTPase"/>
</dbReference>
<dbReference type="PROSITE" id="PS00676">
    <property type="entry name" value="SIGMA54_INTERACT_2"/>
    <property type="match status" value="1"/>
</dbReference>
<protein>
    <submittedName>
        <fullName evidence="9">Transcriptional regulator with PAS, ATPase and Fis domain</fullName>
    </submittedName>
</protein>
<evidence type="ECO:0000313" key="9">
    <source>
        <dbReference type="EMBL" id="MBP1917636.1"/>
    </source>
</evidence>
<dbReference type="InterPro" id="IPR058031">
    <property type="entry name" value="AAA_lid_NorR"/>
</dbReference>
<feature type="domain" description="PAS" evidence="8">
    <location>
        <begin position="4"/>
        <end position="58"/>
    </location>
</feature>
<dbReference type="CDD" id="cd00130">
    <property type="entry name" value="PAS"/>
    <property type="match status" value="1"/>
</dbReference>
<dbReference type="SMART" id="SM00382">
    <property type="entry name" value="AAA"/>
    <property type="match status" value="1"/>
</dbReference>
<evidence type="ECO:0000256" key="1">
    <source>
        <dbReference type="ARBA" id="ARBA00022741"/>
    </source>
</evidence>
<dbReference type="Pfam" id="PF02954">
    <property type="entry name" value="HTH_8"/>
    <property type="match status" value="1"/>
</dbReference>
<keyword evidence="5" id="KW-0804">Transcription</keyword>
<evidence type="ECO:0000256" key="5">
    <source>
        <dbReference type="ARBA" id="ARBA00023163"/>
    </source>
</evidence>
<sequence>MDLSREKIENIMKHAVNSMPLSIITDENANVVFISRSYKELLGIYDDDYIGKPILEIIPNSKLPYVLKTGKEIIGDVFVLRNGDLTFCNRILIRDDKGEVLGALSNFTFGMEQVDEMSKTIEKLRNENLVYKSKIKKLRKEIYSIDSIASNSISMQKLKSVVEKIADSPVSVLITGETGTGKEVFANAIHMLSNRYENKFVKINCAAIPKDLLESELFGYEDGAFSGAVKGGKIGKFENANNGTILLDEIGEMSLELQSKLLRVLQEREIERVGGLKTIKIDVRVISSTNQNIEELVRTGKFREDLYYRINVVELSIPPLRERYEDIPALCELFIDKINRTHGLGISSIDSSALKLFRNYSWPGNIRELEHVIERASVMKRIGILEVDDFEFLMKKIFKNGENPAAPEVPKTLDDFKDVAEKELIIKALLTSKGNKTKAAEALGINRSVLYDKMKKHGID</sequence>
<dbReference type="PROSITE" id="PS00688">
    <property type="entry name" value="SIGMA54_INTERACT_3"/>
    <property type="match status" value="1"/>
</dbReference>
<evidence type="ECO:0000256" key="3">
    <source>
        <dbReference type="ARBA" id="ARBA00023015"/>
    </source>
</evidence>
<dbReference type="InterPro" id="IPR025944">
    <property type="entry name" value="Sigma_54_int_dom_CS"/>
</dbReference>
<feature type="coiled-coil region" evidence="6">
    <location>
        <begin position="114"/>
        <end position="141"/>
    </location>
</feature>
<keyword evidence="3" id="KW-0805">Transcription regulation</keyword>
<feature type="domain" description="Sigma-54 factor interaction" evidence="7">
    <location>
        <begin position="148"/>
        <end position="378"/>
    </location>
</feature>
<dbReference type="PROSITE" id="PS50112">
    <property type="entry name" value="PAS"/>
    <property type="match status" value="1"/>
</dbReference>
<keyword evidence="4" id="KW-0238">DNA-binding</keyword>
<keyword evidence="1" id="KW-0547">Nucleotide-binding</keyword>
<dbReference type="SUPFAM" id="SSF46689">
    <property type="entry name" value="Homeodomain-like"/>
    <property type="match status" value="1"/>
</dbReference>
<keyword evidence="10" id="KW-1185">Reference proteome</keyword>
<reference evidence="9 10" key="1">
    <citation type="submission" date="2021-03" db="EMBL/GenBank/DDBJ databases">
        <title>Genomic Encyclopedia of Type Strains, Phase IV (KMG-IV): sequencing the most valuable type-strain genomes for metagenomic binning, comparative biology and taxonomic classification.</title>
        <authorList>
            <person name="Goeker M."/>
        </authorList>
    </citation>
    <scope>NUCLEOTIDE SEQUENCE [LARGE SCALE GENOMIC DNA]</scope>
    <source>
        <strain evidence="9 10">DSM 6139</strain>
    </source>
</reference>
<dbReference type="Pfam" id="PF25601">
    <property type="entry name" value="AAA_lid_14"/>
    <property type="match status" value="1"/>
</dbReference>
<dbReference type="Gene3D" id="1.10.10.60">
    <property type="entry name" value="Homeodomain-like"/>
    <property type="match status" value="1"/>
</dbReference>
<evidence type="ECO:0000256" key="6">
    <source>
        <dbReference type="SAM" id="Coils"/>
    </source>
</evidence>
<dbReference type="EMBL" id="JAGGKC010000001">
    <property type="protein sequence ID" value="MBP1917636.1"/>
    <property type="molecule type" value="Genomic_DNA"/>
</dbReference>
<dbReference type="Gene3D" id="1.10.8.60">
    <property type="match status" value="1"/>
</dbReference>